<evidence type="ECO:0000256" key="2">
    <source>
        <dbReference type="ARBA" id="ARBA00009692"/>
    </source>
</evidence>
<feature type="binding site" evidence="11">
    <location>
        <position position="75"/>
    </location>
    <ligand>
        <name>Zn(2+)</name>
        <dbReference type="ChEBI" id="CHEBI:29105"/>
        <label>1</label>
    </ligand>
</feature>
<dbReference type="PATRIC" id="fig|1702221.3.peg.1700"/>
<evidence type="ECO:0000256" key="5">
    <source>
        <dbReference type="ARBA" id="ARBA00022723"/>
    </source>
</evidence>
<dbReference type="Proteomes" id="UP000069771">
    <property type="component" value="Chromosome"/>
</dbReference>
<comment type="similarity">
    <text evidence="2">Belongs to the peptidase M20B family.</text>
</comment>
<feature type="active site" evidence="10">
    <location>
        <position position="77"/>
    </location>
</feature>
<evidence type="ECO:0000256" key="8">
    <source>
        <dbReference type="ARBA" id="ARBA00023049"/>
    </source>
</evidence>
<dbReference type="GO" id="GO:0006508">
    <property type="term" value="P:proteolysis"/>
    <property type="evidence" value="ECO:0007669"/>
    <property type="project" value="UniProtKB-UniRule"/>
</dbReference>
<accession>A0A140DW51</accession>
<sequence>MSLTDRFLRYVGVDTQSDHTSDTVPSTPGQCELAQILKRELAELGIEHTCGNGVVYAHLPATGPGRGEPVGFLAHMDTAEELTGRNVRPRIIPSYDGGIIRLNDTVSMAPSEFPALSQVIGDDLIVTDGTTLLGGDDKAGVAAIMQALDEIRQEDHRELYAAFTTDEEIGRGADHFDLEQFPVAWAWTVDGDAVNQVDWETFNAACADLTVHGVAIHPGEAKGKMVNAVQIAADIAAAFAADETPAETEGRQGFWHLTELAGTVEEAHAIWIIRDHDTEKFEERKAFVQDLVSRFETKHPGCLDLRIHDQYLNMARFAPVTQNGEPEAVREAREAVAAQGLKPESVPVRGGTDGAMLSAKGLFTPNLGTGSWNHHGRYEFASVQKMETMKNIVKTLMKGRDN</sequence>
<evidence type="ECO:0000256" key="10">
    <source>
        <dbReference type="PIRSR" id="PIRSR037215-1"/>
    </source>
</evidence>
<evidence type="ECO:0000256" key="6">
    <source>
        <dbReference type="ARBA" id="ARBA00022801"/>
    </source>
</evidence>
<evidence type="ECO:0000313" key="14">
    <source>
        <dbReference type="Proteomes" id="UP000069771"/>
    </source>
</evidence>
<keyword evidence="14" id="KW-1185">Reference proteome</keyword>
<feature type="active site" description="Proton acceptor" evidence="10">
    <location>
        <position position="167"/>
    </location>
</feature>
<dbReference type="AlphaFoldDB" id="A0A140DW51"/>
<dbReference type="KEGG" id="fro:AALO17_17440"/>
<dbReference type="PROSITE" id="PS00758">
    <property type="entry name" value="ARGE_DAPE_CPG2_1"/>
    <property type="match status" value="1"/>
</dbReference>
<dbReference type="Gene3D" id="3.30.70.360">
    <property type="match status" value="1"/>
</dbReference>
<dbReference type="NCBIfam" id="TIGR01882">
    <property type="entry name" value="peptidase-T"/>
    <property type="match status" value="1"/>
</dbReference>
<dbReference type="Gene3D" id="3.40.630.10">
    <property type="entry name" value="Zn peptidases"/>
    <property type="match status" value="1"/>
</dbReference>
<dbReference type="GO" id="GO:0008270">
    <property type="term" value="F:zinc ion binding"/>
    <property type="evidence" value="ECO:0007669"/>
    <property type="project" value="InterPro"/>
</dbReference>
<dbReference type="GO" id="GO:0006518">
    <property type="term" value="P:peptide metabolic process"/>
    <property type="evidence" value="ECO:0007669"/>
    <property type="project" value="InterPro"/>
</dbReference>
<dbReference type="NCBIfam" id="NF009920">
    <property type="entry name" value="PRK13381.1"/>
    <property type="match status" value="1"/>
</dbReference>
<evidence type="ECO:0000256" key="3">
    <source>
        <dbReference type="ARBA" id="ARBA00022438"/>
    </source>
</evidence>
<dbReference type="PANTHER" id="PTHR42994:SF1">
    <property type="entry name" value="PEPTIDASE T"/>
    <property type="match status" value="1"/>
</dbReference>
<dbReference type="InterPro" id="IPR036264">
    <property type="entry name" value="Bact_exopeptidase_dim_dom"/>
</dbReference>
<feature type="binding site" evidence="11">
    <location>
        <position position="190"/>
    </location>
    <ligand>
        <name>Zn(2+)</name>
        <dbReference type="ChEBI" id="CHEBI:29105"/>
        <label>1</label>
    </ligand>
</feature>
<name>A0A140DW51_9FIRM</name>
<comment type="cofactor">
    <cofactor evidence="11">
        <name>Zn(2+)</name>
        <dbReference type="ChEBI" id="CHEBI:29105"/>
    </cofactor>
    <text evidence="11">Binds 2 Zn(2+) ions per subunit.</text>
</comment>
<dbReference type="EMBL" id="CP011391">
    <property type="protein sequence ID" value="AMK54878.1"/>
    <property type="molecule type" value="Genomic_DNA"/>
</dbReference>
<dbReference type="PANTHER" id="PTHR42994">
    <property type="entry name" value="PEPTIDASE T"/>
    <property type="match status" value="1"/>
</dbReference>
<keyword evidence="6" id="KW-0378">Hydrolase</keyword>
<dbReference type="NCBIfam" id="NF003976">
    <property type="entry name" value="PRK05469.1"/>
    <property type="match status" value="1"/>
</dbReference>
<dbReference type="SUPFAM" id="SSF53187">
    <property type="entry name" value="Zn-dependent exopeptidases"/>
    <property type="match status" value="1"/>
</dbReference>
<keyword evidence="3" id="KW-0031">Aminopeptidase</keyword>
<feature type="binding site" evidence="11">
    <location>
        <position position="136"/>
    </location>
    <ligand>
        <name>Zn(2+)</name>
        <dbReference type="ChEBI" id="CHEBI:29105"/>
        <label>2</label>
    </ligand>
</feature>
<dbReference type="EC" id="3.4.11.4" evidence="9"/>
<keyword evidence="8" id="KW-0482">Metalloprotease</keyword>
<feature type="binding site" evidence="11">
    <location>
        <position position="375"/>
    </location>
    <ligand>
        <name>Zn(2+)</name>
        <dbReference type="ChEBI" id="CHEBI:29105"/>
        <label>2</label>
    </ligand>
</feature>
<dbReference type="SUPFAM" id="SSF55031">
    <property type="entry name" value="Bacterial exopeptidase dimerisation domain"/>
    <property type="match status" value="1"/>
</dbReference>
<dbReference type="InterPro" id="IPR002933">
    <property type="entry name" value="Peptidase_M20"/>
</dbReference>
<reference evidence="13 14" key="1">
    <citation type="journal article" date="2016" name="Gut Pathog.">
        <title>Whole genome sequencing of "Faecalibaculum rodentium" ALO17, isolated from C57BL/6J laboratory mouse feces.</title>
        <authorList>
            <person name="Lim S."/>
            <person name="Chang D.H."/>
            <person name="Ahn S."/>
            <person name="Kim B.C."/>
        </authorList>
    </citation>
    <scope>NUCLEOTIDE SEQUENCE [LARGE SCALE GENOMIC DNA]</scope>
    <source>
        <strain evidence="13 14">Alo17</strain>
    </source>
</reference>
<evidence type="ECO:0000256" key="9">
    <source>
        <dbReference type="NCBIfam" id="TIGR01882"/>
    </source>
</evidence>
<dbReference type="RefSeq" id="WP_067557852.1">
    <property type="nucleotide sequence ID" value="NZ_CAOKZT010000016.1"/>
</dbReference>
<evidence type="ECO:0000313" key="13">
    <source>
        <dbReference type="EMBL" id="AMK54878.1"/>
    </source>
</evidence>
<gene>
    <name evidence="13" type="ORF">AALO17_17440</name>
</gene>
<evidence type="ECO:0000256" key="4">
    <source>
        <dbReference type="ARBA" id="ARBA00022670"/>
    </source>
</evidence>
<feature type="binding site" evidence="11">
    <location>
        <position position="136"/>
    </location>
    <ligand>
        <name>Zn(2+)</name>
        <dbReference type="ChEBI" id="CHEBI:29105"/>
        <label>1</label>
    </ligand>
</feature>
<dbReference type="PIRSF" id="PIRSF037215">
    <property type="entry name" value="Peptidase_M20B"/>
    <property type="match status" value="1"/>
</dbReference>
<dbReference type="GO" id="GO:0008237">
    <property type="term" value="F:metallopeptidase activity"/>
    <property type="evidence" value="ECO:0007669"/>
    <property type="project" value="UniProtKB-KW"/>
</dbReference>
<protein>
    <recommendedName>
        <fullName evidence="9">Peptidase T</fullName>
        <ecNumber evidence="9">3.4.11.4</ecNumber>
    </recommendedName>
</protein>
<dbReference type="STRING" id="1702221.AALO17_17440"/>
<evidence type="ECO:0000259" key="12">
    <source>
        <dbReference type="Pfam" id="PF07687"/>
    </source>
</evidence>
<dbReference type="InterPro" id="IPR010161">
    <property type="entry name" value="Peptidase_M20B"/>
</dbReference>
<feature type="binding site" evidence="11">
    <location>
        <position position="168"/>
    </location>
    <ligand>
        <name>Zn(2+)</name>
        <dbReference type="ChEBI" id="CHEBI:29105"/>
        <label>2</label>
    </ligand>
</feature>
<proteinExistence type="inferred from homology"/>
<feature type="domain" description="Peptidase M20 dimerisation" evidence="12">
    <location>
        <begin position="200"/>
        <end position="298"/>
    </location>
</feature>
<dbReference type="GeneID" id="78478399"/>
<dbReference type="Pfam" id="PF07687">
    <property type="entry name" value="M20_dimer"/>
    <property type="match status" value="1"/>
</dbReference>
<evidence type="ECO:0000256" key="1">
    <source>
        <dbReference type="ARBA" id="ARBA00000870"/>
    </source>
</evidence>
<organism evidence="13 14">
    <name type="scientific">Faecalibaculum rodentium</name>
    <dbReference type="NCBI Taxonomy" id="1702221"/>
    <lineage>
        <taxon>Bacteria</taxon>
        <taxon>Bacillati</taxon>
        <taxon>Bacillota</taxon>
        <taxon>Erysipelotrichia</taxon>
        <taxon>Erysipelotrichales</taxon>
        <taxon>Erysipelotrichaceae</taxon>
        <taxon>Faecalibaculum</taxon>
    </lineage>
</organism>
<dbReference type="Pfam" id="PF01546">
    <property type="entry name" value="Peptidase_M20"/>
    <property type="match status" value="1"/>
</dbReference>
<keyword evidence="4" id="KW-0645">Protease</keyword>
<comment type="catalytic activity">
    <reaction evidence="1">
        <text>Release of the N-terminal residue from a tripeptide.</text>
        <dbReference type="EC" id="3.4.11.4"/>
    </reaction>
</comment>
<dbReference type="InterPro" id="IPR011650">
    <property type="entry name" value="Peptidase_M20_dimer"/>
</dbReference>
<dbReference type="InterPro" id="IPR001261">
    <property type="entry name" value="ArgE/DapE_CS"/>
</dbReference>
<dbReference type="OrthoDB" id="9804934at2"/>
<evidence type="ECO:0000256" key="7">
    <source>
        <dbReference type="ARBA" id="ARBA00022833"/>
    </source>
</evidence>
<keyword evidence="5 11" id="KW-0479">Metal-binding</keyword>
<keyword evidence="7 11" id="KW-0862">Zinc</keyword>
<dbReference type="GO" id="GO:0045148">
    <property type="term" value="F:tripeptide aminopeptidase activity"/>
    <property type="evidence" value="ECO:0007669"/>
    <property type="project" value="UniProtKB-UniRule"/>
</dbReference>
<evidence type="ECO:0000256" key="11">
    <source>
        <dbReference type="PIRSR" id="PIRSR037215-2"/>
    </source>
</evidence>